<protein>
    <recommendedName>
        <fullName evidence="6">Amino acid transporter transmembrane domain-containing protein</fullName>
    </recommendedName>
</protein>
<evidence type="ECO:0000256" key="3">
    <source>
        <dbReference type="ARBA" id="ARBA00022989"/>
    </source>
</evidence>
<dbReference type="PANTHER" id="PTHR22950:SF702">
    <property type="entry name" value="AMINO ACID TRANSPORTER PROTEIN"/>
    <property type="match status" value="1"/>
</dbReference>
<dbReference type="Pfam" id="PF01490">
    <property type="entry name" value="Aa_trans"/>
    <property type="match status" value="1"/>
</dbReference>
<feature type="transmembrane region" description="Helical" evidence="5">
    <location>
        <begin position="210"/>
        <end position="234"/>
    </location>
</feature>
<accession>A0A078B192</accession>
<feature type="transmembrane region" description="Helical" evidence="5">
    <location>
        <begin position="187"/>
        <end position="203"/>
    </location>
</feature>
<evidence type="ECO:0000256" key="5">
    <source>
        <dbReference type="SAM" id="Phobius"/>
    </source>
</evidence>
<dbReference type="InterPro" id="IPR013057">
    <property type="entry name" value="AA_transpt_TM"/>
</dbReference>
<keyword evidence="8" id="KW-1185">Reference proteome</keyword>
<feature type="domain" description="Amino acid transporter transmembrane" evidence="6">
    <location>
        <begin position="64"/>
        <end position="319"/>
    </location>
</feature>
<keyword evidence="2 5" id="KW-0812">Transmembrane</keyword>
<reference evidence="7 8" key="1">
    <citation type="submission" date="2014-06" db="EMBL/GenBank/DDBJ databases">
        <authorList>
            <person name="Swart Estienne"/>
        </authorList>
    </citation>
    <scope>NUCLEOTIDE SEQUENCE [LARGE SCALE GENOMIC DNA]</scope>
    <source>
        <strain evidence="7 8">130c</strain>
    </source>
</reference>
<sequence>MSRGQNDKQELLIKIDDIALIEYEEREFWEIQKTEKNVESLQTQNVLKPVIYTKHKLRQGGESSSVFSLIAATIGAGTLTFPYAIHLNGLILGTVLIVIGAIISYQSGMLIVAASVYTQKSRYEDISLALYGPKMKYLTSICNLGCLLGFIMSFIVFQKESIPLILHTLTHKDNIPYFMSDNFTGEVFWGTLYSFLLVFPLSLPRQVGRLSIASALGVLCTIYVAIVVTFIFLTDKQLVPSPIENLKKASMIKLSFSGVTESFPMILFAYMFQVNITMIYNELERKNMRRMNKVVWRGSFVGMLMYAFVGIFGYLTFGNLSSFLSVLAATPLCILPAKETVEELLYQDRIMTKKQNIIWTFILLFISYFFALFIPSIGDAMALAGCTTNPMVNFSIMIVHIDWIYHTSDAILENT</sequence>
<keyword evidence="4 5" id="KW-0472">Membrane</keyword>
<feature type="transmembrane region" description="Helical" evidence="5">
    <location>
        <begin position="254"/>
        <end position="273"/>
    </location>
</feature>
<dbReference type="OrthoDB" id="290476at2759"/>
<dbReference type="OMA" id="LLITCEY"/>
<feature type="transmembrane region" description="Helical" evidence="5">
    <location>
        <begin position="137"/>
        <end position="157"/>
    </location>
</feature>
<organism evidence="7 8">
    <name type="scientific">Stylonychia lemnae</name>
    <name type="common">Ciliate</name>
    <dbReference type="NCBI Taxonomy" id="5949"/>
    <lineage>
        <taxon>Eukaryota</taxon>
        <taxon>Sar</taxon>
        <taxon>Alveolata</taxon>
        <taxon>Ciliophora</taxon>
        <taxon>Intramacronucleata</taxon>
        <taxon>Spirotrichea</taxon>
        <taxon>Stichotrichia</taxon>
        <taxon>Sporadotrichida</taxon>
        <taxon>Oxytrichidae</taxon>
        <taxon>Stylonychinae</taxon>
        <taxon>Stylonychia</taxon>
    </lineage>
</organism>
<evidence type="ECO:0000256" key="4">
    <source>
        <dbReference type="ARBA" id="ARBA00023136"/>
    </source>
</evidence>
<keyword evidence="3 5" id="KW-1133">Transmembrane helix</keyword>
<feature type="transmembrane region" description="Helical" evidence="5">
    <location>
        <begin position="294"/>
        <end position="314"/>
    </location>
</feature>
<evidence type="ECO:0000256" key="1">
    <source>
        <dbReference type="ARBA" id="ARBA00004141"/>
    </source>
</evidence>
<dbReference type="PANTHER" id="PTHR22950">
    <property type="entry name" value="AMINO ACID TRANSPORTER"/>
    <property type="match status" value="1"/>
</dbReference>
<proteinExistence type="predicted"/>
<evidence type="ECO:0000256" key="2">
    <source>
        <dbReference type="ARBA" id="ARBA00022692"/>
    </source>
</evidence>
<feature type="transmembrane region" description="Helical" evidence="5">
    <location>
        <begin position="66"/>
        <end position="85"/>
    </location>
</feature>
<dbReference type="GO" id="GO:0016020">
    <property type="term" value="C:membrane"/>
    <property type="evidence" value="ECO:0007669"/>
    <property type="project" value="UniProtKB-SubCell"/>
</dbReference>
<dbReference type="InParanoid" id="A0A078B192"/>
<name>A0A078B192_STYLE</name>
<comment type="subcellular location">
    <subcellularLocation>
        <location evidence="1">Membrane</location>
        <topology evidence="1">Multi-pass membrane protein</topology>
    </subcellularLocation>
</comment>
<evidence type="ECO:0000313" key="7">
    <source>
        <dbReference type="EMBL" id="CDW86898.1"/>
    </source>
</evidence>
<dbReference type="AlphaFoldDB" id="A0A078B192"/>
<evidence type="ECO:0000313" key="8">
    <source>
        <dbReference type="Proteomes" id="UP000039865"/>
    </source>
</evidence>
<feature type="transmembrane region" description="Helical" evidence="5">
    <location>
        <begin position="91"/>
        <end position="117"/>
    </location>
</feature>
<evidence type="ECO:0000259" key="6">
    <source>
        <dbReference type="Pfam" id="PF01490"/>
    </source>
</evidence>
<dbReference type="Proteomes" id="UP000039865">
    <property type="component" value="Unassembled WGS sequence"/>
</dbReference>
<feature type="transmembrane region" description="Helical" evidence="5">
    <location>
        <begin position="357"/>
        <end position="378"/>
    </location>
</feature>
<dbReference type="GO" id="GO:0015179">
    <property type="term" value="F:L-amino acid transmembrane transporter activity"/>
    <property type="evidence" value="ECO:0007669"/>
    <property type="project" value="TreeGrafter"/>
</dbReference>
<dbReference type="EMBL" id="CCKQ01015090">
    <property type="protein sequence ID" value="CDW86898.1"/>
    <property type="molecule type" value="Genomic_DNA"/>
</dbReference>
<gene>
    <name evidence="7" type="primary">Contig4955.g5294</name>
    <name evidence="7" type="ORF">STYLEM_15998</name>
</gene>